<name>A0ABW8TE98_9CLOT</name>
<dbReference type="InterPro" id="IPR036514">
    <property type="entry name" value="SGNH_hydro_sf"/>
</dbReference>
<reference evidence="2 3" key="1">
    <citation type="submission" date="2024-11" db="EMBL/GenBank/DDBJ databases">
        <authorList>
            <person name="Heng Y.C."/>
            <person name="Lim A.C.H."/>
            <person name="Lee J.K.Y."/>
            <person name="Kittelmann S."/>
        </authorList>
    </citation>
    <scope>NUCLEOTIDE SEQUENCE [LARGE SCALE GENOMIC DNA]</scope>
    <source>
        <strain evidence="2 3">WILCCON 0114</strain>
    </source>
</reference>
<protein>
    <submittedName>
        <fullName evidence="2">SGNH/GDSL hydrolase family protein</fullName>
    </submittedName>
</protein>
<dbReference type="Gene3D" id="3.40.50.1110">
    <property type="entry name" value="SGNH hydrolase"/>
    <property type="match status" value="1"/>
</dbReference>
<dbReference type="Pfam" id="PF00657">
    <property type="entry name" value="Lipase_GDSL"/>
    <property type="match status" value="1"/>
</dbReference>
<dbReference type="SUPFAM" id="SSF52266">
    <property type="entry name" value="SGNH hydrolase"/>
    <property type="match status" value="1"/>
</dbReference>
<dbReference type="EMBL" id="JBJIAA010000002">
    <property type="protein sequence ID" value="MFL0249269.1"/>
    <property type="molecule type" value="Genomic_DNA"/>
</dbReference>
<evidence type="ECO:0000313" key="2">
    <source>
        <dbReference type="EMBL" id="MFL0249269.1"/>
    </source>
</evidence>
<accession>A0ABW8TE98</accession>
<dbReference type="PANTHER" id="PTHR30383:SF27">
    <property type="entry name" value="SPORE GERMINATION LIPASE LIPC"/>
    <property type="match status" value="1"/>
</dbReference>
<evidence type="ECO:0000313" key="3">
    <source>
        <dbReference type="Proteomes" id="UP001623592"/>
    </source>
</evidence>
<keyword evidence="1" id="KW-0472">Membrane</keyword>
<keyword evidence="1" id="KW-0812">Transmembrane</keyword>
<dbReference type="Proteomes" id="UP001623592">
    <property type="component" value="Unassembled WGS sequence"/>
</dbReference>
<dbReference type="GO" id="GO:0016787">
    <property type="term" value="F:hydrolase activity"/>
    <property type="evidence" value="ECO:0007669"/>
    <property type="project" value="UniProtKB-KW"/>
</dbReference>
<keyword evidence="1" id="KW-1133">Transmembrane helix</keyword>
<organism evidence="2 3">
    <name type="scientific">Clostridium neuense</name>
    <dbReference type="NCBI Taxonomy" id="1728934"/>
    <lineage>
        <taxon>Bacteria</taxon>
        <taxon>Bacillati</taxon>
        <taxon>Bacillota</taxon>
        <taxon>Clostridia</taxon>
        <taxon>Eubacteriales</taxon>
        <taxon>Clostridiaceae</taxon>
        <taxon>Clostridium</taxon>
    </lineage>
</organism>
<feature type="transmembrane region" description="Helical" evidence="1">
    <location>
        <begin position="5"/>
        <end position="25"/>
    </location>
</feature>
<dbReference type="PANTHER" id="PTHR30383">
    <property type="entry name" value="THIOESTERASE 1/PROTEASE 1/LYSOPHOSPHOLIPASE L1"/>
    <property type="match status" value="1"/>
</dbReference>
<keyword evidence="2" id="KW-0378">Hydrolase</keyword>
<gene>
    <name evidence="2" type="ORF">ACJDT4_02460</name>
</gene>
<sequence>MKKIVLYFVAVISVLVIIVSIWGIGKSILITTGKVQDKEVKKSSSEVAVVKNSSKSKVNYYNILVLGDSLAKGTGDENNKGFAAYYADDLKRKLSKPVNIDNLAVNGDVSTGLLEIVKSKNADSLIKASNTIFISIGGNEISKLRRYDVVSQAAQIKTVEDVYLSNLKSIFKAIREKNQGCKIIFIGLYNPFGDNISPDKVKLINDWNKETQDIIADDSNSVFIPTYDLFKYNSEMYLTIDNFHPNGNGYKAIAKRIEEVMLLSDVK</sequence>
<keyword evidence="3" id="KW-1185">Reference proteome</keyword>
<dbReference type="InterPro" id="IPR001087">
    <property type="entry name" value="GDSL"/>
</dbReference>
<dbReference type="RefSeq" id="WP_406785942.1">
    <property type="nucleotide sequence ID" value="NZ_JBJIAA010000002.1"/>
</dbReference>
<dbReference type="InterPro" id="IPR051532">
    <property type="entry name" value="Ester_Hydrolysis_Enzymes"/>
</dbReference>
<proteinExistence type="predicted"/>
<evidence type="ECO:0000256" key="1">
    <source>
        <dbReference type="SAM" id="Phobius"/>
    </source>
</evidence>
<comment type="caution">
    <text evidence="2">The sequence shown here is derived from an EMBL/GenBank/DDBJ whole genome shotgun (WGS) entry which is preliminary data.</text>
</comment>